<keyword evidence="2" id="KW-0812">Transmembrane</keyword>
<feature type="compositionally biased region" description="Low complexity" evidence="1">
    <location>
        <begin position="811"/>
        <end position="824"/>
    </location>
</feature>
<feature type="compositionally biased region" description="Basic and acidic residues" evidence="1">
    <location>
        <begin position="799"/>
        <end position="810"/>
    </location>
</feature>
<sequence length="1071" mass="110033">MGTIRCGGYIFQAFFVTIATILGTGILGLPVKLAKAGLIPFAVVFGVGLIMQISVVWLMTDLLQRTKVRLMAQARARQLASRDEEQPARPAATSIPSTPMSEREDGPLGVAARDAPDGLAVAIVGDAEQPETEVAAAVERASVPDLHALGKLYLDPGSRLVFDASVMLHFVSILVSYGLAGAQSWSKLTGVSSEILISVVIVGYGTIVVVAGEAIKPAIATLTVVKCVVLLVIIGVMGAVAGSVGIVPTDDWSAGLEPFLLGTVALGGVVNIMPVLFTSVPFERGPIRNFRWAVTAGVVVCWVLNILWSAFILGIVPQTREDALHDTAHPELAELGVSLEQAQEEGEISTVPAVAVIEKLQPELTWVSSSVTAFILLSVSVSFTTMGTGLKHVLHGVSRDILAAQESDDAALAAGRQPRPRGCMACAPPCLQTRARSCAGCLRGALPFLWTERGTLVRLCLFWFGLVLLIAQVNPQGFLVVLEVFTSFALNLEAGLLVAVMFYYAAIRRGRGHRHGAASSTEGASLRGFCSDLAVDLCWGWGTEDPMAARDKALEDGAAGHSVSVRHRQTKALLGSAEDVAAGRGSEVAADAAGNRLTGLGGGVDAVGDGVGASPAGGSAAAGSASAAALATGAAPAGCGTAFKAGSAARPAAEAAGAIASSALAPLSEDAIPLALGRGPGAAMTIAILMLFGFALGFDVVDSSLRYLGPLATGWVLLMVLVAAWQLGVRSLLTGEGAAWFASHKAPPAAPPLCSCLCLRAPREDVSFAVRPGHARPEGRAGSGHVRLRLHDNDDDNDERSAGRDDRREQTAAAGTGVRAAGRPAGGCCASASAGVWSVVAAPWARNTVLPVATVAAACVAMALSADKPWASAGAGAARGLVLLHIALRLVGDLVREGCRSMETALVFQVFACAALGPAGAFLFIENFPLAGSCAVLAFCLSLVEWRAQHAVWCMKEAVASHGHRASHSGSRAAAQSYGAIDVALAAEEDSQGWDGQALAPEAGGEEGAETGRSAVDRAAEGGLDESLEVEESGDEEDSDDDGEAGRADDGSGVLASPDEDAGEGVEEDLV</sequence>
<feature type="transmembrane region" description="Helical" evidence="2">
    <location>
        <begin position="366"/>
        <end position="390"/>
    </location>
</feature>
<feature type="transmembrane region" description="Helical" evidence="2">
    <location>
        <begin position="195"/>
        <end position="215"/>
    </location>
</feature>
<feature type="transmembrane region" description="Helical" evidence="2">
    <location>
        <begin position="904"/>
        <end position="924"/>
    </location>
</feature>
<accession>A0A5A8CQ12</accession>
<dbReference type="Proteomes" id="UP000323011">
    <property type="component" value="Unassembled WGS sequence"/>
</dbReference>
<dbReference type="PANTHER" id="PTHR16189">
    <property type="entry name" value="TRANSMEMBRANE PROTEIN 104-RELATED"/>
    <property type="match status" value="1"/>
</dbReference>
<feature type="transmembrane region" description="Helical" evidence="2">
    <location>
        <begin position="37"/>
        <end position="59"/>
    </location>
</feature>
<gene>
    <name evidence="3" type="ORF">FNF29_01936</name>
</gene>
<feature type="transmembrane region" description="Helical" evidence="2">
    <location>
        <begin position="707"/>
        <end position="725"/>
    </location>
</feature>
<dbReference type="AlphaFoldDB" id="A0A5A8CQ12"/>
<evidence type="ECO:0000256" key="2">
    <source>
        <dbReference type="SAM" id="Phobius"/>
    </source>
</evidence>
<comment type="caution">
    <text evidence="3">The sequence shown here is derived from an EMBL/GenBank/DDBJ whole genome shotgun (WGS) entry which is preliminary data.</text>
</comment>
<keyword evidence="4" id="KW-1185">Reference proteome</keyword>
<feature type="transmembrane region" description="Helical" evidence="2">
    <location>
        <begin position="259"/>
        <end position="280"/>
    </location>
</feature>
<feature type="compositionally biased region" description="Acidic residues" evidence="1">
    <location>
        <begin position="1058"/>
        <end position="1071"/>
    </location>
</feature>
<feature type="transmembrane region" description="Helical" evidence="2">
    <location>
        <begin position="160"/>
        <end position="180"/>
    </location>
</feature>
<feature type="transmembrane region" description="Helical" evidence="2">
    <location>
        <begin position="227"/>
        <end position="247"/>
    </location>
</feature>
<keyword evidence="2" id="KW-1133">Transmembrane helix</keyword>
<evidence type="ECO:0000256" key="1">
    <source>
        <dbReference type="SAM" id="MobiDB-lite"/>
    </source>
</evidence>
<feature type="transmembrane region" description="Helical" evidence="2">
    <location>
        <begin position="682"/>
        <end position="701"/>
    </location>
</feature>
<feature type="region of interest" description="Disordered" evidence="1">
    <location>
        <begin position="79"/>
        <end position="106"/>
    </location>
</feature>
<organism evidence="3 4">
    <name type="scientific">Cafeteria roenbergensis</name>
    <name type="common">Marine flagellate</name>
    <dbReference type="NCBI Taxonomy" id="33653"/>
    <lineage>
        <taxon>Eukaryota</taxon>
        <taxon>Sar</taxon>
        <taxon>Stramenopiles</taxon>
        <taxon>Bigyra</taxon>
        <taxon>Opalozoa</taxon>
        <taxon>Bicosoecida</taxon>
        <taxon>Cafeteriaceae</taxon>
        <taxon>Cafeteria</taxon>
    </lineage>
</organism>
<feature type="transmembrane region" description="Helical" evidence="2">
    <location>
        <begin position="456"/>
        <end position="473"/>
    </location>
</feature>
<feature type="compositionally biased region" description="Acidic residues" evidence="1">
    <location>
        <begin position="1023"/>
        <end position="1043"/>
    </location>
</feature>
<feature type="region of interest" description="Disordered" evidence="1">
    <location>
        <begin position="992"/>
        <end position="1071"/>
    </location>
</feature>
<feature type="transmembrane region" description="Helical" evidence="2">
    <location>
        <begin position="292"/>
        <end position="316"/>
    </location>
</feature>
<proteinExistence type="predicted"/>
<keyword evidence="2" id="KW-0472">Membrane</keyword>
<evidence type="ECO:0000313" key="4">
    <source>
        <dbReference type="Proteomes" id="UP000323011"/>
    </source>
</evidence>
<evidence type="ECO:0000313" key="3">
    <source>
        <dbReference type="EMBL" id="KAA0155185.1"/>
    </source>
</evidence>
<protein>
    <submittedName>
        <fullName evidence="3">Uncharacterized protein</fullName>
    </submittedName>
</protein>
<dbReference type="EMBL" id="VLTN01000008">
    <property type="protein sequence ID" value="KAA0155185.1"/>
    <property type="molecule type" value="Genomic_DNA"/>
</dbReference>
<reference evidence="3 4" key="1">
    <citation type="submission" date="2019-07" db="EMBL/GenBank/DDBJ databases">
        <title>Genomes of Cafeteria roenbergensis.</title>
        <authorList>
            <person name="Fischer M.G."/>
            <person name="Hackl T."/>
            <person name="Roman M."/>
        </authorList>
    </citation>
    <scope>NUCLEOTIDE SEQUENCE [LARGE SCALE GENOMIC DNA]</scope>
    <source>
        <strain evidence="3 4">BVI</strain>
    </source>
</reference>
<feature type="transmembrane region" description="Helical" evidence="2">
    <location>
        <begin position="485"/>
        <end position="506"/>
    </location>
</feature>
<name>A0A5A8CQ12_CAFRO</name>
<feature type="transmembrane region" description="Helical" evidence="2">
    <location>
        <begin position="9"/>
        <end position="31"/>
    </location>
</feature>
<dbReference type="PANTHER" id="PTHR16189:SF6">
    <property type="entry name" value="AMINO ACID TRANSPORTER TRANSMEMBRANE DOMAIN-CONTAINING PROTEIN"/>
    <property type="match status" value="1"/>
</dbReference>
<feature type="region of interest" description="Disordered" evidence="1">
    <location>
        <begin position="770"/>
        <end position="824"/>
    </location>
</feature>